<accession>A0ACC0XV65</accession>
<sequence>MESSFHYSHPVGVSDSNAGAELLDIILMKFSCRRRPGHVQSRDFSSFFVEWVEAAHRDNSQDNYLYCPTATQLGNNEIEHFQMHWMREGIDVAASHPLITSGVAIGLGSVWALADILNVHCPKHSSKRIGLLNSKKFFHLKGKENLIRMLLWHGSWLTNFVGILSQGLRIAHPEAPATGYMFGKGIYFADLVSKSAQYCYTDKKNPVGLMLFSEVALGEVYTVKKAEVSSPSILHVYPNS</sequence>
<evidence type="ECO:0000313" key="1">
    <source>
        <dbReference type="EMBL" id="KAJ0024448.1"/>
    </source>
</evidence>
<protein>
    <submittedName>
        <fullName evidence="1">Uncharacterized protein</fullName>
    </submittedName>
</protein>
<dbReference type="Proteomes" id="UP001163603">
    <property type="component" value="Chromosome 10"/>
</dbReference>
<organism evidence="1 2">
    <name type="scientific">Pistacia integerrima</name>
    <dbReference type="NCBI Taxonomy" id="434235"/>
    <lineage>
        <taxon>Eukaryota</taxon>
        <taxon>Viridiplantae</taxon>
        <taxon>Streptophyta</taxon>
        <taxon>Embryophyta</taxon>
        <taxon>Tracheophyta</taxon>
        <taxon>Spermatophyta</taxon>
        <taxon>Magnoliopsida</taxon>
        <taxon>eudicotyledons</taxon>
        <taxon>Gunneridae</taxon>
        <taxon>Pentapetalae</taxon>
        <taxon>rosids</taxon>
        <taxon>malvids</taxon>
        <taxon>Sapindales</taxon>
        <taxon>Anacardiaceae</taxon>
        <taxon>Pistacia</taxon>
    </lineage>
</organism>
<keyword evidence="2" id="KW-1185">Reference proteome</keyword>
<gene>
    <name evidence="1" type="ORF">Pint_07038</name>
</gene>
<evidence type="ECO:0000313" key="2">
    <source>
        <dbReference type="Proteomes" id="UP001163603"/>
    </source>
</evidence>
<dbReference type="EMBL" id="CM047745">
    <property type="protein sequence ID" value="KAJ0024448.1"/>
    <property type="molecule type" value="Genomic_DNA"/>
</dbReference>
<name>A0ACC0XV65_9ROSI</name>
<reference evidence="2" key="1">
    <citation type="journal article" date="2023" name="G3 (Bethesda)">
        <title>Genome assembly and association tests identify interacting loci associated with vigor, precocity, and sex in interspecific pistachio rootstocks.</title>
        <authorList>
            <person name="Palmer W."/>
            <person name="Jacygrad E."/>
            <person name="Sagayaradj S."/>
            <person name="Cavanaugh K."/>
            <person name="Han R."/>
            <person name="Bertier L."/>
            <person name="Beede B."/>
            <person name="Kafkas S."/>
            <person name="Golino D."/>
            <person name="Preece J."/>
            <person name="Michelmore R."/>
        </authorList>
    </citation>
    <scope>NUCLEOTIDE SEQUENCE [LARGE SCALE GENOMIC DNA]</scope>
</reference>
<comment type="caution">
    <text evidence="1">The sequence shown here is derived from an EMBL/GenBank/DDBJ whole genome shotgun (WGS) entry which is preliminary data.</text>
</comment>
<proteinExistence type="predicted"/>